<keyword evidence="2 3" id="KW-0067">ATP-binding</keyword>
<evidence type="ECO:0000313" key="8">
    <source>
        <dbReference type="EMBL" id="WVZ60899.1"/>
    </source>
</evidence>
<dbReference type="InterPro" id="IPR008266">
    <property type="entry name" value="Tyr_kinase_AS"/>
</dbReference>
<evidence type="ECO:0000256" key="3">
    <source>
        <dbReference type="PROSITE-ProRule" id="PRU10141"/>
    </source>
</evidence>
<keyword evidence="6" id="KW-0732">Signal</keyword>
<feature type="binding site" evidence="3">
    <location>
        <position position="159"/>
    </location>
    <ligand>
        <name>ATP</name>
        <dbReference type="ChEBI" id="CHEBI:30616"/>
    </ligand>
</feature>
<organism evidence="8 9">
    <name type="scientific">Paspalum notatum var. saurae</name>
    <dbReference type="NCBI Taxonomy" id="547442"/>
    <lineage>
        <taxon>Eukaryota</taxon>
        <taxon>Viridiplantae</taxon>
        <taxon>Streptophyta</taxon>
        <taxon>Embryophyta</taxon>
        <taxon>Tracheophyta</taxon>
        <taxon>Spermatophyta</taxon>
        <taxon>Magnoliopsida</taxon>
        <taxon>Liliopsida</taxon>
        <taxon>Poales</taxon>
        <taxon>Poaceae</taxon>
        <taxon>PACMAD clade</taxon>
        <taxon>Panicoideae</taxon>
        <taxon>Andropogonodae</taxon>
        <taxon>Paspaleae</taxon>
        <taxon>Paspalinae</taxon>
        <taxon>Paspalum</taxon>
    </lineage>
</organism>
<dbReference type="Proteomes" id="UP001341281">
    <property type="component" value="Chromosome 02"/>
</dbReference>
<reference evidence="8 9" key="1">
    <citation type="submission" date="2024-02" db="EMBL/GenBank/DDBJ databases">
        <title>High-quality chromosome-scale genome assembly of Pensacola bahiagrass (Paspalum notatum Flugge var. saurae).</title>
        <authorList>
            <person name="Vega J.M."/>
            <person name="Podio M."/>
            <person name="Orjuela J."/>
            <person name="Siena L.A."/>
            <person name="Pessino S.C."/>
            <person name="Combes M.C."/>
            <person name="Mariac C."/>
            <person name="Albertini E."/>
            <person name="Pupilli F."/>
            <person name="Ortiz J.P.A."/>
            <person name="Leblanc O."/>
        </authorList>
    </citation>
    <scope>NUCLEOTIDE SEQUENCE [LARGE SCALE GENOMIC DNA]</scope>
    <source>
        <strain evidence="8">R1</strain>
        <tissue evidence="8">Leaf</tissue>
    </source>
</reference>
<dbReference type="PANTHER" id="PTHR46008:SF18">
    <property type="entry name" value="PROTEIN KINASE DOMAIN-CONTAINING PROTEIN"/>
    <property type="match status" value="1"/>
</dbReference>
<dbReference type="SUPFAM" id="SSF56112">
    <property type="entry name" value="Protein kinase-like (PK-like)"/>
    <property type="match status" value="1"/>
</dbReference>
<proteinExistence type="predicted"/>
<keyword evidence="1 3" id="KW-0547">Nucleotide-binding</keyword>
<keyword evidence="5" id="KW-1133">Transmembrane helix</keyword>
<evidence type="ECO:0000313" key="9">
    <source>
        <dbReference type="Proteomes" id="UP001341281"/>
    </source>
</evidence>
<evidence type="ECO:0000256" key="6">
    <source>
        <dbReference type="SAM" id="SignalP"/>
    </source>
</evidence>
<dbReference type="GO" id="GO:0005524">
    <property type="term" value="F:ATP binding"/>
    <property type="evidence" value="ECO:0007669"/>
    <property type="project" value="UniProtKB-UniRule"/>
</dbReference>
<feature type="chain" id="PRO_5043026221" description="Protein kinase domain-containing protein" evidence="6">
    <location>
        <begin position="26"/>
        <end position="450"/>
    </location>
</feature>
<evidence type="ECO:0000259" key="7">
    <source>
        <dbReference type="PROSITE" id="PS50011"/>
    </source>
</evidence>
<evidence type="ECO:0000256" key="5">
    <source>
        <dbReference type="SAM" id="Phobius"/>
    </source>
</evidence>
<dbReference type="Gene3D" id="1.10.510.10">
    <property type="entry name" value="Transferase(Phosphotransferase) domain 1"/>
    <property type="match status" value="1"/>
</dbReference>
<dbReference type="GO" id="GO:0004672">
    <property type="term" value="F:protein kinase activity"/>
    <property type="evidence" value="ECO:0007669"/>
    <property type="project" value="InterPro"/>
</dbReference>
<dbReference type="InterPro" id="IPR011009">
    <property type="entry name" value="Kinase-like_dom_sf"/>
</dbReference>
<dbReference type="InterPro" id="IPR000719">
    <property type="entry name" value="Prot_kinase_dom"/>
</dbReference>
<keyword evidence="5" id="KW-0812">Transmembrane</keyword>
<protein>
    <recommendedName>
        <fullName evidence="7">Protein kinase domain-containing protein</fullName>
    </recommendedName>
</protein>
<feature type="domain" description="Protein kinase" evidence="7">
    <location>
        <begin position="130"/>
        <end position="441"/>
    </location>
</feature>
<sequence>MPPHLLRLLLLLLAAAASLPSPADCGRTSQPTAPPPPHHGRGSSGGGGSNTVTVALAAAASLLALLLLYLCAAIAVRRFRPRAAVGREPEGSSSSSSAASRAAAFLRRHGLQHHRPAFTYEQLRAATAGFDAARKLGDGGFGTVFLAYLPPGGRPAAVKRLHVPPSPSPSPSPSFPSAAATITKSFCNEVLILSALRHPHLVRLHGFCADPRALLLVYDFVPNGTLSHHLHRAAGAAGAPHPPPPPLPWRTRLAMAAQIASALEYLHFGVKPAVVHRDVTSSNIFVEADMRARLGDFGLSRLLAPPDACSTGAARELVCCTAPQGTPGYLDPDYHRSFQLTDKSDVYSFGVVVLELVTGLRPVDVGRERRDVTLADWVVAKIQVGELREVVDPPVLAEGPGVMASVEAVAELAFRCVAPDKDDRPDAREVLAELSRIQTLLPDLPGRKVS</sequence>
<name>A0AAQ3STZ9_PASNO</name>
<feature type="signal peptide" evidence="6">
    <location>
        <begin position="1"/>
        <end position="25"/>
    </location>
</feature>
<keyword evidence="9" id="KW-1185">Reference proteome</keyword>
<dbReference type="PROSITE" id="PS50011">
    <property type="entry name" value="PROTEIN_KINASE_DOM"/>
    <property type="match status" value="1"/>
</dbReference>
<dbReference type="EMBL" id="CP144746">
    <property type="protein sequence ID" value="WVZ60899.1"/>
    <property type="molecule type" value="Genomic_DNA"/>
</dbReference>
<dbReference type="PROSITE" id="PS00109">
    <property type="entry name" value="PROTEIN_KINASE_TYR"/>
    <property type="match status" value="1"/>
</dbReference>
<gene>
    <name evidence="8" type="ORF">U9M48_010859</name>
</gene>
<dbReference type="AlphaFoldDB" id="A0AAQ3STZ9"/>
<feature type="transmembrane region" description="Helical" evidence="5">
    <location>
        <begin position="49"/>
        <end position="72"/>
    </location>
</feature>
<dbReference type="Gene3D" id="3.30.200.20">
    <property type="entry name" value="Phosphorylase Kinase, domain 1"/>
    <property type="match status" value="1"/>
</dbReference>
<dbReference type="Pfam" id="PF00069">
    <property type="entry name" value="Pkinase"/>
    <property type="match status" value="1"/>
</dbReference>
<dbReference type="InterPro" id="IPR017441">
    <property type="entry name" value="Protein_kinase_ATP_BS"/>
</dbReference>
<feature type="region of interest" description="Disordered" evidence="4">
    <location>
        <begin position="23"/>
        <end position="47"/>
    </location>
</feature>
<evidence type="ECO:0000256" key="4">
    <source>
        <dbReference type="SAM" id="MobiDB-lite"/>
    </source>
</evidence>
<keyword evidence="5" id="KW-0472">Membrane</keyword>
<accession>A0AAQ3STZ9</accession>
<evidence type="ECO:0000256" key="2">
    <source>
        <dbReference type="ARBA" id="ARBA00022840"/>
    </source>
</evidence>
<dbReference type="PROSITE" id="PS00107">
    <property type="entry name" value="PROTEIN_KINASE_ATP"/>
    <property type="match status" value="1"/>
</dbReference>
<dbReference type="PANTHER" id="PTHR46008">
    <property type="entry name" value="LEAF RUST 10 DISEASE-RESISTANCE LOCUS RECEPTOR-LIKE PROTEIN KINASE-LIKE 1.4"/>
    <property type="match status" value="1"/>
</dbReference>
<evidence type="ECO:0000256" key="1">
    <source>
        <dbReference type="ARBA" id="ARBA00022741"/>
    </source>
</evidence>